<evidence type="ECO:0000256" key="1">
    <source>
        <dbReference type="ARBA" id="ARBA00022801"/>
    </source>
</evidence>
<dbReference type="SUPFAM" id="SSF53474">
    <property type="entry name" value="alpha/beta-Hydrolases"/>
    <property type="match status" value="1"/>
</dbReference>
<protein>
    <submittedName>
        <fullName evidence="3">Alpha/beta fold hydrolase</fullName>
    </submittedName>
</protein>
<evidence type="ECO:0000313" key="4">
    <source>
        <dbReference type="Proteomes" id="UP001595789"/>
    </source>
</evidence>
<keyword evidence="4" id="KW-1185">Reference proteome</keyword>
<reference evidence="4" key="1">
    <citation type="journal article" date="2019" name="Int. J. Syst. Evol. Microbiol.">
        <title>The Global Catalogue of Microorganisms (GCM) 10K type strain sequencing project: providing services to taxonomists for standard genome sequencing and annotation.</title>
        <authorList>
            <consortium name="The Broad Institute Genomics Platform"/>
            <consortium name="The Broad Institute Genome Sequencing Center for Infectious Disease"/>
            <person name="Wu L."/>
            <person name="Ma J."/>
        </authorList>
    </citation>
    <scope>NUCLEOTIDE SEQUENCE [LARGE SCALE GENOMIC DNA]</scope>
    <source>
        <strain evidence="4">CCM 8691</strain>
    </source>
</reference>
<proteinExistence type="predicted"/>
<sequence>MKIKNKITAVLLLIVLLMSTKGISQNKKSMNLKPTLPQTEQYDDEHLVRLLPGFTNHYQDIKGIRLHYVEGGEGSPLILLAGWPQTWWSFHKIMPMLAKHHKVIVVDFRGMGSSGKPNEGYSKKNMAGDIALLIEKMGLDKVSIAGHDIGANIAISFAGNFPEHTDKLIVLDTQHPEEDLYKLPMLPIGMPVHPWWVAFNQVKELPEALLEGRFHIVQRWIFDKMLLDKQNINDFDRNVYAKAYETKDAIMSSNGWYQAFPEDIQDIKKMKMIEAPSLGLGSSAGLAMLKTSLPGYIKNLQLREIKNSGHFIQEEQPDEVASAVLEFLKSK</sequence>
<dbReference type="Gene3D" id="3.40.50.1820">
    <property type="entry name" value="alpha/beta hydrolase"/>
    <property type="match status" value="1"/>
</dbReference>
<accession>A0ABV8P5R5</accession>
<comment type="caution">
    <text evidence="3">The sequence shown here is derived from an EMBL/GenBank/DDBJ whole genome shotgun (WGS) entry which is preliminary data.</text>
</comment>
<evidence type="ECO:0000313" key="3">
    <source>
        <dbReference type="EMBL" id="MFC4209721.1"/>
    </source>
</evidence>
<dbReference type="RefSeq" id="WP_378980914.1">
    <property type="nucleotide sequence ID" value="NZ_JBHSBW010000003.1"/>
</dbReference>
<keyword evidence="1 3" id="KW-0378">Hydrolase</keyword>
<evidence type="ECO:0000259" key="2">
    <source>
        <dbReference type="Pfam" id="PF00561"/>
    </source>
</evidence>
<dbReference type="GO" id="GO:0016787">
    <property type="term" value="F:hydrolase activity"/>
    <property type="evidence" value="ECO:0007669"/>
    <property type="project" value="UniProtKB-KW"/>
</dbReference>
<dbReference type="EMBL" id="JBHSBW010000003">
    <property type="protein sequence ID" value="MFC4209721.1"/>
    <property type="molecule type" value="Genomic_DNA"/>
</dbReference>
<dbReference type="InterPro" id="IPR029058">
    <property type="entry name" value="AB_hydrolase_fold"/>
</dbReference>
<dbReference type="PRINTS" id="PR00412">
    <property type="entry name" value="EPOXHYDRLASE"/>
</dbReference>
<organism evidence="3 4">
    <name type="scientific">Pedobacter lithocola</name>
    <dbReference type="NCBI Taxonomy" id="1908239"/>
    <lineage>
        <taxon>Bacteria</taxon>
        <taxon>Pseudomonadati</taxon>
        <taxon>Bacteroidota</taxon>
        <taxon>Sphingobacteriia</taxon>
        <taxon>Sphingobacteriales</taxon>
        <taxon>Sphingobacteriaceae</taxon>
        <taxon>Pedobacter</taxon>
    </lineage>
</organism>
<gene>
    <name evidence="3" type="ORF">ACFOWA_00925</name>
</gene>
<dbReference type="Pfam" id="PF00561">
    <property type="entry name" value="Abhydrolase_1"/>
    <property type="match status" value="1"/>
</dbReference>
<dbReference type="PRINTS" id="PR00111">
    <property type="entry name" value="ABHYDROLASE"/>
</dbReference>
<feature type="domain" description="AB hydrolase-1" evidence="2">
    <location>
        <begin position="76"/>
        <end position="316"/>
    </location>
</feature>
<dbReference type="Proteomes" id="UP001595789">
    <property type="component" value="Unassembled WGS sequence"/>
</dbReference>
<dbReference type="InterPro" id="IPR000639">
    <property type="entry name" value="Epox_hydrolase-like"/>
</dbReference>
<name>A0ABV8P5R5_9SPHI</name>
<dbReference type="PANTHER" id="PTHR43329">
    <property type="entry name" value="EPOXIDE HYDROLASE"/>
    <property type="match status" value="1"/>
</dbReference>
<dbReference type="InterPro" id="IPR000073">
    <property type="entry name" value="AB_hydrolase_1"/>
</dbReference>